<dbReference type="CDD" id="cd01335">
    <property type="entry name" value="Radical_SAM"/>
    <property type="match status" value="1"/>
</dbReference>
<dbReference type="SFLD" id="SFLDS00029">
    <property type="entry name" value="Radical_SAM"/>
    <property type="match status" value="1"/>
</dbReference>
<dbReference type="SFLD" id="SFLDG01067">
    <property type="entry name" value="SPASM/twitch_domain_containing"/>
    <property type="match status" value="1"/>
</dbReference>
<dbReference type="SUPFAM" id="SSF102114">
    <property type="entry name" value="Radical SAM enzymes"/>
    <property type="match status" value="1"/>
</dbReference>
<dbReference type="InterPro" id="IPR007197">
    <property type="entry name" value="rSAM"/>
</dbReference>
<keyword evidence="3" id="KW-0949">S-adenosyl-L-methionine</keyword>
<dbReference type="Proteomes" id="UP000092931">
    <property type="component" value="Chromosome"/>
</dbReference>
<dbReference type="Pfam" id="PF04055">
    <property type="entry name" value="Radical_SAM"/>
    <property type="match status" value="1"/>
</dbReference>
<evidence type="ECO:0000256" key="5">
    <source>
        <dbReference type="ARBA" id="ARBA00023004"/>
    </source>
</evidence>
<organism evidence="9 10">
    <name type="scientific">Thermoclostridium stercorarium subsp. leptospartum DSM 9219</name>
    <dbReference type="NCBI Taxonomy" id="1346611"/>
    <lineage>
        <taxon>Bacteria</taxon>
        <taxon>Bacillati</taxon>
        <taxon>Bacillota</taxon>
        <taxon>Clostridia</taxon>
        <taxon>Eubacteriales</taxon>
        <taxon>Oscillospiraceae</taxon>
        <taxon>Thermoclostridium</taxon>
    </lineage>
</organism>
<dbReference type="AlphaFoldDB" id="A0A1B1YP19"/>
<comment type="similarity">
    <text evidence="7">Belongs to the radical SAM superfamily. Anaerobic sulfatase-maturating enzyme family.</text>
</comment>
<evidence type="ECO:0000256" key="7">
    <source>
        <dbReference type="ARBA" id="ARBA00023601"/>
    </source>
</evidence>
<keyword evidence="6" id="KW-0411">Iron-sulfur</keyword>
<dbReference type="RefSeq" id="WP_065821149.1">
    <property type="nucleotide sequence ID" value="NZ_CP014673.1"/>
</dbReference>
<dbReference type="GO" id="GO:0051539">
    <property type="term" value="F:4 iron, 4 sulfur cluster binding"/>
    <property type="evidence" value="ECO:0007669"/>
    <property type="project" value="UniProtKB-KW"/>
</dbReference>
<evidence type="ECO:0000256" key="6">
    <source>
        <dbReference type="ARBA" id="ARBA00023014"/>
    </source>
</evidence>
<dbReference type="SFLD" id="SFLDG01386">
    <property type="entry name" value="main_SPASM_domain-containing"/>
    <property type="match status" value="1"/>
</dbReference>
<evidence type="ECO:0000313" key="9">
    <source>
        <dbReference type="EMBL" id="ANX02520.1"/>
    </source>
</evidence>
<reference evidence="9 10" key="1">
    <citation type="submission" date="2016-02" db="EMBL/GenBank/DDBJ databases">
        <title>Comparison of Clostridium stercorarium subspecies using comparative genomics and transcriptomics.</title>
        <authorList>
            <person name="Schellenberg J."/>
            <person name="Thallinger G."/>
            <person name="Levin D.B."/>
            <person name="Zhang X."/>
            <person name="Alvare G."/>
            <person name="Fristensky B."/>
            <person name="Sparling R."/>
        </authorList>
    </citation>
    <scope>NUCLEOTIDE SEQUENCE [LARGE SCALE GENOMIC DNA]</scope>
    <source>
        <strain evidence="9 10">DSM 9219</strain>
    </source>
</reference>
<dbReference type="PANTHER" id="PTHR43273">
    <property type="entry name" value="ANAEROBIC SULFATASE-MATURATING ENZYME HOMOLOG ASLB-RELATED"/>
    <property type="match status" value="1"/>
</dbReference>
<dbReference type="GO" id="GO:0046872">
    <property type="term" value="F:metal ion binding"/>
    <property type="evidence" value="ECO:0007669"/>
    <property type="project" value="UniProtKB-KW"/>
</dbReference>
<accession>A0A1B1YP19</accession>
<dbReference type="PROSITE" id="PS01305">
    <property type="entry name" value="MOAA_NIFB_PQQE"/>
    <property type="match status" value="1"/>
</dbReference>
<evidence type="ECO:0000313" key="10">
    <source>
        <dbReference type="Proteomes" id="UP000092931"/>
    </source>
</evidence>
<dbReference type="GO" id="GO:0016491">
    <property type="term" value="F:oxidoreductase activity"/>
    <property type="evidence" value="ECO:0007669"/>
    <property type="project" value="InterPro"/>
</dbReference>
<keyword evidence="4" id="KW-0479">Metal-binding</keyword>
<keyword evidence="5" id="KW-0408">Iron</keyword>
<evidence type="ECO:0000256" key="1">
    <source>
        <dbReference type="ARBA" id="ARBA00001966"/>
    </source>
</evidence>
<sequence length="281" mass="33153">MKKEAVVLNSLPYYFLDDYGILIEDLEIKGEASEAYIEYNRRYLENLNNELLPFYAKEMPDVVNEEKLENYYRAQGFTELILKVTEKCNFRCKYCVYSDYYPYTTSYGSADMTFETAKKAIDLYMKQVERQRYFVLNKIPFIAFYGGEPLLNFELVKDVIEYVKTQYGDYNVIFTVTTNGLPLEDQQIANFLKKHNVIICLSLDGYPENHDRNRIRADGRPSYDTILSIIHKSFLDYPLIYTLCCIDYRTDLFKLYDFYNNNDRINGGIYHISCGLAEYLT</sequence>
<evidence type="ECO:0000259" key="8">
    <source>
        <dbReference type="PROSITE" id="PS51918"/>
    </source>
</evidence>
<name>A0A1B1YP19_THEST</name>
<dbReference type="InterPro" id="IPR023867">
    <property type="entry name" value="Sulphatase_maturase_rSAM"/>
</dbReference>
<proteinExistence type="inferred from homology"/>
<gene>
    <name evidence="9" type="ORF">CSTERLE_13595</name>
</gene>
<feature type="domain" description="Radical SAM core" evidence="8">
    <location>
        <begin position="74"/>
        <end position="281"/>
    </location>
</feature>
<evidence type="ECO:0000256" key="3">
    <source>
        <dbReference type="ARBA" id="ARBA00022691"/>
    </source>
</evidence>
<dbReference type="PANTHER" id="PTHR43273:SF3">
    <property type="entry name" value="ANAEROBIC SULFATASE-MATURATING ENZYME HOMOLOG ASLB-RELATED"/>
    <property type="match status" value="1"/>
</dbReference>
<evidence type="ECO:0000256" key="2">
    <source>
        <dbReference type="ARBA" id="ARBA00022485"/>
    </source>
</evidence>
<dbReference type="InterPro" id="IPR013785">
    <property type="entry name" value="Aldolase_TIM"/>
</dbReference>
<comment type="cofactor">
    <cofactor evidence="1">
        <name>[4Fe-4S] cluster</name>
        <dbReference type="ChEBI" id="CHEBI:49883"/>
    </cofactor>
</comment>
<evidence type="ECO:0000256" key="4">
    <source>
        <dbReference type="ARBA" id="ARBA00022723"/>
    </source>
</evidence>
<dbReference type="EMBL" id="CP014673">
    <property type="protein sequence ID" value="ANX02520.1"/>
    <property type="molecule type" value="Genomic_DNA"/>
</dbReference>
<dbReference type="SFLD" id="SFLDG01384">
    <property type="entry name" value="thioether_bond_formation_requi"/>
    <property type="match status" value="1"/>
</dbReference>
<dbReference type="Gene3D" id="3.20.20.70">
    <property type="entry name" value="Aldolase class I"/>
    <property type="match status" value="1"/>
</dbReference>
<dbReference type="PROSITE" id="PS51918">
    <property type="entry name" value="RADICAL_SAM"/>
    <property type="match status" value="1"/>
</dbReference>
<dbReference type="InterPro" id="IPR058240">
    <property type="entry name" value="rSAM_sf"/>
</dbReference>
<keyword evidence="2" id="KW-0004">4Fe-4S</keyword>
<protein>
    <recommendedName>
        <fullName evidence="8">Radical SAM core domain-containing protein</fullName>
    </recommendedName>
</protein>
<dbReference type="InterPro" id="IPR000385">
    <property type="entry name" value="MoaA_NifB_PqqE_Fe-S-bd_CS"/>
</dbReference>